<comment type="caution">
    <text evidence="2">The sequence shown here is derived from an EMBL/GenBank/DDBJ whole genome shotgun (WGS) entry which is preliminary data.</text>
</comment>
<protein>
    <submittedName>
        <fullName evidence="2">Uncharacterized protein</fullName>
    </submittedName>
</protein>
<dbReference type="Proteomes" id="UP001175001">
    <property type="component" value="Unassembled WGS sequence"/>
</dbReference>
<feature type="compositionally biased region" description="Low complexity" evidence="1">
    <location>
        <begin position="18"/>
        <end position="29"/>
    </location>
</feature>
<evidence type="ECO:0000256" key="1">
    <source>
        <dbReference type="SAM" id="MobiDB-lite"/>
    </source>
</evidence>
<feature type="region of interest" description="Disordered" evidence="1">
    <location>
        <begin position="1"/>
        <end position="29"/>
    </location>
</feature>
<evidence type="ECO:0000313" key="3">
    <source>
        <dbReference type="Proteomes" id="UP001175001"/>
    </source>
</evidence>
<feature type="compositionally biased region" description="Gly residues" evidence="1">
    <location>
        <begin position="65"/>
        <end position="76"/>
    </location>
</feature>
<gene>
    <name evidence="2" type="ORF">DIS24_g10665</name>
</gene>
<evidence type="ECO:0000313" key="2">
    <source>
        <dbReference type="EMBL" id="KAK0637605.1"/>
    </source>
</evidence>
<dbReference type="EMBL" id="JAUJDW010000121">
    <property type="protein sequence ID" value="KAK0637605.1"/>
    <property type="molecule type" value="Genomic_DNA"/>
</dbReference>
<feature type="non-terminal residue" evidence="2">
    <location>
        <position position="1"/>
    </location>
</feature>
<accession>A0AA39XR49</accession>
<dbReference type="AlphaFoldDB" id="A0AA39XR49"/>
<name>A0AA39XR49_9PEZI</name>
<organism evidence="2 3">
    <name type="scientific">Lasiodiplodia hormozganensis</name>
    <dbReference type="NCBI Taxonomy" id="869390"/>
    <lineage>
        <taxon>Eukaryota</taxon>
        <taxon>Fungi</taxon>
        <taxon>Dikarya</taxon>
        <taxon>Ascomycota</taxon>
        <taxon>Pezizomycotina</taxon>
        <taxon>Dothideomycetes</taxon>
        <taxon>Dothideomycetes incertae sedis</taxon>
        <taxon>Botryosphaeriales</taxon>
        <taxon>Botryosphaeriaceae</taxon>
        <taxon>Lasiodiplodia</taxon>
    </lineage>
</organism>
<reference evidence="2" key="1">
    <citation type="submission" date="2023-06" db="EMBL/GenBank/DDBJ databases">
        <title>Multi-omics analyses reveal the molecular pathogenesis toolkit of Lasiodiplodia hormozganensis, a cross-kingdom pathogen.</title>
        <authorList>
            <person name="Felix C."/>
            <person name="Meneses R."/>
            <person name="Goncalves M.F.M."/>
            <person name="Tilleman L."/>
            <person name="Duarte A.S."/>
            <person name="Jorrin-Novo J.V."/>
            <person name="Van De Peer Y."/>
            <person name="Deforce D."/>
            <person name="Van Nieuwerburgh F."/>
            <person name="Esteves A.C."/>
            <person name="Alves A."/>
        </authorList>
    </citation>
    <scope>NUCLEOTIDE SEQUENCE</scope>
    <source>
        <strain evidence="2">CBS 339.90</strain>
    </source>
</reference>
<proteinExistence type="predicted"/>
<feature type="compositionally biased region" description="Polar residues" evidence="1">
    <location>
        <begin position="1"/>
        <end position="12"/>
    </location>
</feature>
<keyword evidence="3" id="KW-1185">Reference proteome</keyword>
<feature type="region of interest" description="Disordered" evidence="1">
    <location>
        <begin position="64"/>
        <end position="134"/>
    </location>
</feature>
<sequence length="165" mass="17152">PPSTSPQLTQRDPSALHATRAPTPVTAARAWHRAASDGLASTTYADPAYLPADRHWPDDVYGDVYGAGGAGDGSGNSGNSDFTRVMRNGGADPIDRPIPESGAPPPGLDGRLGWGGPWDGGLTRAAGVRRSQTGARRLGGRGWRLLVRRGVERGEEEDGDGDGDA</sequence>
<feature type="compositionally biased region" description="Gly residues" evidence="1">
    <location>
        <begin position="110"/>
        <end position="119"/>
    </location>
</feature>